<dbReference type="InterPro" id="IPR001660">
    <property type="entry name" value="SAM"/>
</dbReference>
<dbReference type="SUPFAM" id="SSF47769">
    <property type="entry name" value="SAM/Pointed domain"/>
    <property type="match status" value="1"/>
</dbReference>
<protein>
    <recommendedName>
        <fullName evidence="2">SAM domain-containing protein</fullName>
    </recommendedName>
</protein>
<name>A0A3R7MEI7_PENVA</name>
<dbReference type="Gene3D" id="1.10.150.50">
    <property type="entry name" value="Transcription Factor, Ets-1"/>
    <property type="match status" value="1"/>
</dbReference>
<dbReference type="PANTHER" id="PTHR12301:SF10">
    <property type="match status" value="1"/>
</dbReference>
<organism evidence="3 4">
    <name type="scientific">Penaeus vannamei</name>
    <name type="common">Whiteleg shrimp</name>
    <name type="synonym">Litopenaeus vannamei</name>
    <dbReference type="NCBI Taxonomy" id="6689"/>
    <lineage>
        <taxon>Eukaryota</taxon>
        <taxon>Metazoa</taxon>
        <taxon>Ecdysozoa</taxon>
        <taxon>Arthropoda</taxon>
        <taxon>Crustacea</taxon>
        <taxon>Multicrustacea</taxon>
        <taxon>Malacostraca</taxon>
        <taxon>Eumalacostraca</taxon>
        <taxon>Eucarida</taxon>
        <taxon>Decapoda</taxon>
        <taxon>Dendrobranchiata</taxon>
        <taxon>Penaeoidea</taxon>
        <taxon>Penaeidae</taxon>
        <taxon>Penaeus</taxon>
    </lineage>
</organism>
<dbReference type="InterPro" id="IPR036028">
    <property type="entry name" value="SH3-like_dom_sf"/>
</dbReference>
<feature type="compositionally biased region" description="Basic and acidic residues" evidence="1">
    <location>
        <begin position="1"/>
        <end position="10"/>
    </location>
</feature>
<proteinExistence type="predicted"/>
<feature type="compositionally biased region" description="Basic and acidic residues" evidence="1">
    <location>
        <begin position="413"/>
        <end position="423"/>
    </location>
</feature>
<evidence type="ECO:0000259" key="2">
    <source>
        <dbReference type="SMART" id="SM00454"/>
    </source>
</evidence>
<feature type="region of interest" description="Disordered" evidence="1">
    <location>
        <begin position="296"/>
        <end position="366"/>
    </location>
</feature>
<dbReference type="EMBL" id="QCYY01001222">
    <property type="protein sequence ID" value="ROT79594.1"/>
    <property type="molecule type" value="Genomic_DNA"/>
</dbReference>
<dbReference type="SMART" id="SM00454">
    <property type="entry name" value="SAM"/>
    <property type="match status" value="1"/>
</dbReference>
<reference evidence="3 4" key="2">
    <citation type="submission" date="2019-01" db="EMBL/GenBank/DDBJ databases">
        <title>The decoding of complex shrimp genome reveals the adaptation for benthos swimmer, frequently molting mechanism and breeding impact on genome.</title>
        <authorList>
            <person name="Sun Y."/>
            <person name="Gao Y."/>
            <person name="Yu Y."/>
        </authorList>
    </citation>
    <scope>NUCLEOTIDE SEQUENCE [LARGE SCALE GENOMIC DNA]</scope>
    <source>
        <tissue evidence="3">Muscle</tissue>
    </source>
</reference>
<evidence type="ECO:0000256" key="1">
    <source>
        <dbReference type="SAM" id="MobiDB-lite"/>
    </source>
</evidence>
<dbReference type="InterPro" id="IPR051725">
    <property type="entry name" value="SAM-SH3_domain_protein"/>
</dbReference>
<dbReference type="AlphaFoldDB" id="A0A3R7MEI7"/>
<reference evidence="3 4" key="1">
    <citation type="submission" date="2018-04" db="EMBL/GenBank/DDBJ databases">
        <authorList>
            <person name="Zhang X."/>
            <person name="Yuan J."/>
            <person name="Li F."/>
            <person name="Xiang J."/>
        </authorList>
    </citation>
    <scope>NUCLEOTIDE SEQUENCE [LARGE SCALE GENOMIC DNA]</scope>
    <source>
        <tissue evidence="3">Muscle</tissue>
    </source>
</reference>
<evidence type="ECO:0000313" key="3">
    <source>
        <dbReference type="EMBL" id="ROT79594.1"/>
    </source>
</evidence>
<feature type="domain" description="SAM" evidence="2">
    <location>
        <begin position="188"/>
        <end position="255"/>
    </location>
</feature>
<dbReference type="OrthoDB" id="10047268at2759"/>
<keyword evidence="4" id="KW-1185">Reference proteome</keyword>
<feature type="compositionally biased region" description="Low complexity" evidence="1">
    <location>
        <begin position="52"/>
        <end position="66"/>
    </location>
</feature>
<feature type="region of interest" description="Disordered" evidence="1">
    <location>
        <begin position="378"/>
        <end position="457"/>
    </location>
</feature>
<gene>
    <name evidence="3" type="ORF">C7M84_001675</name>
</gene>
<feature type="compositionally biased region" description="Polar residues" evidence="1">
    <location>
        <begin position="303"/>
        <end position="317"/>
    </location>
</feature>
<dbReference type="InterPro" id="IPR013761">
    <property type="entry name" value="SAM/pointed_sf"/>
</dbReference>
<feature type="compositionally biased region" description="Polar residues" evidence="1">
    <location>
        <begin position="347"/>
        <end position="366"/>
    </location>
</feature>
<dbReference type="PANTHER" id="PTHR12301">
    <property type="entry name" value="SAM-DOMAIN, SH3 AND NUCLEAR LOCALIZATION SIGNALS PROTEIN RELATED"/>
    <property type="match status" value="1"/>
</dbReference>
<feature type="compositionally biased region" description="Basic and acidic residues" evidence="1">
    <location>
        <begin position="388"/>
        <end position="405"/>
    </location>
</feature>
<dbReference type="SUPFAM" id="SSF50044">
    <property type="entry name" value="SH3-domain"/>
    <property type="match status" value="1"/>
</dbReference>
<dbReference type="Proteomes" id="UP000283509">
    <property type="component" value="Unassembled WGS sequence"/>
</dbReference>
<evidence type="ECO:0000313" key="4">
    <source>
        <dbReference type="Proteomes" id="UP000283509"/>
    </source>
</evidence>
<accession>A0A3R7MEI7</accession>
<dbReference type="Gene3D" id="2.30.30.40">
    <property type="entry name" value="SH3 Domains"/>
    <property type="match status" value="1"/>
</dbReference>
<sequence>MSGGSEDGHSPSHSSDYEDQDEVERSGSASLVGRMRGLRRDMQKKISRLKSPRGSTSSSPGPAGVSADKAGATLTAPLQPSASSYESIPSSAPLGKVYQMTFASPAAATASGSNRSSLSGEEAEPYTGPFIGRARALKDDIIDIIAKNPSGLWKGCVDGRVGHFKFILVEEEVERPARRHRPWRGTTPRRGRARTLEELLTRLNLGHLIQVFVLNGYEDLEQFRDVEKADLDCLGITDPETCAKLLTAVALLHDADSEPEPDLPEMLETTDAALRRGDHGRDSGCYTDHRSAHSAVLDENNLDTRQSTPSTDTSSGYHSRGPYNIPLGEATLTSREEALSSALDSPPSESTTSGATSSQPLTQSEPHSYRAHLATVLPASPRAKVRHGQQEDQKQRPDPQVDYEAKYNSARNVFEKEVVRREVPYTVRSPKRSAGTSQSPPSDSEEGTAAAPEEPSP</sequence>
<feature type="region of interest" description="Disordered" evidence="1">
    <location>
        <begin position="1"/>
        <end position="68"/>
    </location>
</feature>
<dbReference type="STRING" id="6689.A0A3R7MEI7"/>
<comment type="caution">
    <text evidence="3">The sequence shown here is derived from an EMBL/GenBank/DDBJ whole genome shotgun (WGS) entry which is preliminary data.</text>
</comment>